<keyword evidence="5" id="KW-0503">Monooxygenase</keyword>
<dbReference type="Gene3D" id="1.10.630.10">
    <property type="entry name" value="Cytochrome P450"/>
    <property type="match status" value="1"/>
</dbReference>
<dbReference type="InterPro" id="IPR001128">
    <property type="entry name" value="Cyt_P450"/>
</dbReference>
<evidence type="ECO:0000313" key="7">
    <source>
        <dbReference type="EnsemblMetazoa" id="XP_791794"/>
    </source>
</evidence>
<dbReference type="GO" id="GO:0020037">
    <property type="term" value="F:heme binding"/>
    <property type="evidence" value="ECO:0000318"/>
    <property type="project" value="GO_Central"/>
</dbReference>
<dbReference type="InterPro" id="IPR017972">
    <property type="entry name" value="Cyt_P450_CS"/>
</dbReference>
<dbReference type="PROSITE" id="PS00086">
    <property type="entry name" value="CYTOCHROME_P450"/>
    <property type="match status" value="1"/>
</dbReference>
<keyword evidence="2 4" id="KW-0479">Metal-binding</keyword>
<keyword evidence="8" id="KW-1185">Reference proteome</keyword>
<dbReference type="PANTHER" id="PTHR24300:SF417">
    <property type="entry name" value="CYTOCHROME P450 508B1-RELATED"/>
    <property type="match status" value="1"/>
</dbReference>
<evidence type="ECO:0000256" key="4">
    <source>
        <dbReference type="PIRSR" id="PIRSR602401-1"/>
    </source>
</evidence>
<protein>
    <submittedName>
        <fullName evidence="7">Uncharacterized protein</fullName>
    </submittedName>
</protein>
<dbReference type="PRINTS" id="PR00463">
    <property type="entry name" value="EP450I"/>
</dbReference>
<dbReference type="InterPro" id="IPR036396">
    <property type="entry name" value="Cyt_P450_sf"/>
</dbReference>
<keyword evidence="4 5" id="KW-0349">Heme</keyword>
<proteinExistence type="inferred from homology"/>
<evidence type="ECO:0000256" key="5">
    <source>
        <dbReference type="RuleBase" id="RU000461"/>
    </source>
</evidence>
<evidence type="ECO:0000256" key="3">
    <source>
        <dbReference type="ARBA" id="ARBA00023004"/>
    </source>
</evidence>
<dbReference type="FunFam" id="1.10.630.10:FF:000215">
    <property type="entry name" value="Uncharacterized protein"/>
    <property type="match status" value="1"/>
</dbReference>
<keyword evidence="6" id="KW-0472">Membrane</keyword>
<dbReference type="EnsemblMetazoa" id="XM_786701">
    <property type="protein sequence ID" value="XP_791794"/>
    <property type="gene ID" value="LOC586945"/>
</dbReference>
<dbReference type="OMA" id="MIQRINY"/>
<keyword evidence="5" id="KW-0560">Oxidoreductase</keyword>
<dbReference type="GO" id="GO:0016712">
    <property type="term" value="F:oxidoreductase activity, acting on paired donors, with incorporation or reduction of molecular oxygen, reduced flavin or flavoprotein as one donor, and incorporation of one atom of oxygen"/>
    <property type="evidence" value="ECO:0000318"/>
    <property type="project" value="GO_Central"/>
</dbReference>
<keyword evidence="6" id="KW-0812">Transmembrane</keyword>
<evidence type="ECO:0000256" key="1">
    <source>
        <dbReference type="ARBA" id="ARBA00010617"/>
    </source>
</evidence>
<dbReference type="InterPro" id="IPR050182">
    <property type="entry name" value="Cytochrome_P450_fam2"/>
</dbReference>
<dbReference type="SUPFAM" id="SSF48264">
    <property type="entry name" value="Cytochrome P450"/>
    <property type="match status" value="1"/>
</dbReference>
<organism evidence="7 8">
    <name type="scientific">Strongylocentrotus purpuratus</name>
    <name type="common">Purple sea urchin</name>
    <dbReference type="NCBI Taxonomy" id="7668"/>
    <lineage>
        <taxon>Eukaryota</taxon>
        <taxon>Metazoa</taxon>
        <taxon>Echinodermata</taxon>
        <taxon>Eleutherozoa</taxon>
        <taxon>Echinozoa</taxon>
        <taxon>Echinoidea</taxon>
        <taxon>Euechinoidea</taxon>
        <taxon>Echinacea</taxon>
        <taxon>Camarodonta</taxon>
        <taxon>Echinidea</taxon>
        <taxon>Strongylocentrotidae</taxon>
        <taxon>Strongylocentrotus</taxon>
    </lineage>
</organism>
<dbReference type="InParanoid" id="A0A7M7RDG2"/>
<keyword evidence="6" id="KW-1133">Transmembrane helix</keyword>
<keyword evidence="3 4" id="KW-0408">Iron</keyword>
<evidence type="ECO:0000313" key="8">
    <source>
        <dbReference type="Proteomes" id="UP000007110"/>
    </source>
</evidence>
<comment type="similarity">
    <text evidence="1 5">Belongs to the cytochrome P450 family.</text>
</comment>
<name>A0A7M7RDG2_STRPU</name>
<dbReference type="InterPro" id="IPR002401">
    <property type="entry name" value="Cyt_P450_E_grp-I"/>
</dbReference>
<reference evidence="8" key="1">
    <citation type="submission" date="2015-02" db="EMBL/GenBank/DDBJ databases">
        <title>Genome sequencing for Strongylocentrotus purpuratus.</title>
        <authorList>
            <person name="Murali S."/>
            <person name="Liu Y."/>
            <person name="Vee V."/>
            <person name="English A."/>
            <person name="Wang M."/>
            <person name="Skinner E."/>
            <person name="Han Y."/>
            <person name="Muzny D.M."/>
            <person name="Worley K.C."/>
            <person name="Gibbs R.A."/>
        </authorList>
    </citation>
    <scope>NUCLEOTIDE SEQUENCE</scope>
</reference>
<dbReference type="Pfam" id="PF00067">
    <property type="entry name" value="p450"/>
    <property type="match status" value="1"/>
</dbReference>
<dbReference type="PRINTS" id="PR00385">
    <property type="entry name" value="P450"/>
</dbReference>
<dbReference type="PANTHER" id="PTHR24300">
    <property type="entry name" value="CYTOCHROME P450 508A4-RELATED"/>
    <property type="match status" value="1"/>
</dbReference>
<dbReference type="GO" id="GO:0005506">
    <property type="term" value="F:iron ion binding"/>
    <property type="evidence" value="ECO:0007669"/>
    <property type="project" value="InterPro"/>
</dbReference>
<comment type="cofactor">
    <cofactor evidence="4">
        <name>heme</name>
        <dbReference type="ChEBI" id="CHEBI:30413"/>
    </cofactor>
</comment>
<evidence type="ECO:0000256" key="2">
    <source>
        <dbReference type="ARBA" id="ARBA00022723"/>
    </source>
</evidence>
<dbReference type="GeneID" id="586945"/>
<dbReference type="RefSeq" id="XP_791794.1">
    <property type="nucleotide sequence ID" value="XM_786701.4"/>
</dbReference>
<dbReference type="OrthoDB" id="2789670at2759"/>
<dbReference type="KEGG" id="spu:586945"/>
<feature type="transmembrane region" description="Helical" evidence="6">
    <location>
        <begin position="12"/>
        <end position="31"/>
    </location>
</feature>
<dbReference type="AlphaFoldDB" id="A0A7M7RDG2"/>
<dbReference type="Proteomes" id="UP000007110">
    <property type="component" value="Unassembled WGS sequence"/>
</dbReference>
<accession>A0A7M7RDG2</accession>
<reference evidence="7" key="2">
    <citation type="submission" date="2021-01" db="UniProtKB">
        <authorList>
            <consortium name="EnsemblMetazoa"/>
        </authorList>
    </citation>
    <scope>IDENTIFICATION</scope>
</reference>
<sequence length="500" mass="56841">MGVDPVRDVFDVGSSSILLGIATSLVLVWMVRWMSTRRRLNLPPGPMPVPWPLNIVTELLLKLQGTNPFVLLGKLAERYGEVVYIDNGGRRFVFLASPEAVNEVLVKQADITSGREDFWELKAVTHYHGGIIFSEGDDWIQHRRFGLAALRNFGMGKKSLENSVNAEARILNEVLSEKIGKSFDPFFAMNNAVSNIICAITFGRRFEYSDPKFKEMIQRINYFVAEDPGPMSNLPTFISNARRRNLVAVRKFLEEEVNEHKSTFEPSDVRDVIDLYLKEIYRAREAGEKNELDLTKAWPLVFDFFLAGTETTSTTLLWAFLFMAGHPEVQEKIVAEINSVIGSGATPRFEDRKLMPYTEATLVEVLRYRPIAPTGVPHRATSDLKVKGYAIPDGVNIAVNILYIHHDPKIWGDPEVFRPERFLTEDGKALIKHEAYMPFGVGRRICLGEQLAKMELFLFFTNILQQFKITLPPGVQPNYDFGHRVTTLVPKAYEIILEER</sequence>
<feature type="binding site" description="axial binding residue" evidence="4">
    <location>
        <position position="446"/>
    </location>
    <ligand>
        <name>heme</name>
        <dbReference type="ChEBI" id="CHEBI:30413"/>
    </ligand>
    <ligandPart>
        <name>Fe</name>
        <dbReference type="ChEBI" id="CHEBI:18248"/>
    </ligandPart>
</feature>
<evidence type="ECO:0000256" key="6">
    <source>
        <dbReference type="SAM" id="Phobius"/>
    </source>
</evidence>